<dbReference type="EMBL" id="CP002198">
    <property type="protein sequence ID" value="ADN12462.1"/>
    <property type="molecule type" value="Genomic_DNA"/>
</dbReference>
<gene>
    <name evidence="5" type="ordered locus">Cyan7822_0417</name>
</gene>
<keyword evidence="4" id="KW-0812">Transmembrane</keyword>
<organism evidence="5 6">
    <name type="scientific">Gloeothece verrucosa (strain PCC 7822)</name>
    <name type="common">Cyanothece sp. (strain PCC 7822)</name>
    <dbReference type="NCBI Taxonomy" id="497965"/>
    <lineage>
        <taxon>Bacteria</taxon>
        <taxon>Bacillati</taxon>
        <taxon>Cyanobacteriota</taxon>
        <taxon>Cyanophyceae</taxon>
        <taxon>Oscillatoriophycideae</taxon>
        <taxon>Chroococcales</taxon>
        <taxon>Aphanothecaceae</taxon>
        <taxon>Gloeothece</taxon>
        <taxon>Gloeothece verrucosa</taxon>
    </lineage>
</organism>
<keyword evidence="6" id="KW-1185">Reference proteome</keyword>
<dbReference type="HOGENOM" id="CLU_031364_1_0_3"/>
<dbReference type="OrthoDB" id="264111at2"/>
<dbReference type="NCBIfam" id="TIGR02971">
    <property type="entry name" value="heterocyst_DevB"/>
    <property type="match status" value="1"/>
</dbReference>
<protein>
    <submittedName>
        <fullName evidence="5">ABC exporter membrane fusion protein, DevB family</fullName>
    </submittedName>
</protein>
<dbReference type="InterPro" id="IPR014315">
    <property type="entry name" value="ABC_heterocyst_DevB"/>
</dbReference>
<dbReference type="InterPro" id="IPR050465">
    <property type="entry name" value="UPF0194_transport"/>
</dbReference>
<name>E0U775_GLOV7</name>
<feature type="coiled-coil region" evidence="3">
    <location>
        <begin position="105"/>
        <end position="194"/>
    </location>
</feature>
<dbReference type="STRING" id="497965.Cyan7822_0417"/>
<evidence type="ECO:0000256" key="3">
    <source>
        <dbReference type="SAM" id="Coils"/>
    </source>
</evidence>
<sequence>MTFQFISKPSQARLVALMVAATSLTGAIMFYAISQLKPSANMPSKTAQAAPTLKKVAALGRLEPYSEVVSIAAPLNLDGDRVAQLLVKQGDRVKAGQIIAILDSRATLENALAQATQQVKMAQAKLAQVKAGAKTGEIQAQQAQLARIEAQKRSEIQEQQANIARLEAEKAGEIQEQQAIITSLQAQLANAEIEDRRHQLLYQEGAISASVRDAKHLAFLTVQQELAEAKAAKERIENSKEQQLVEARAAFERIQTSRPQEIRQAQATLNEIAEVRPVDVQVAQTEVDNAIAAQLQAKTNLEQANIRAPMDGQILKIHTRPGAKIGDLGLLDMAQTDQMVAVAEVYQTDIGKIRLGQRAIIKSQAFAGQLQGTVSEIGLQVNRQNVFSNQPGENLDRRVIEVKVRLNPLDSKRVSGLTNLQVEVVIQL</sequence>
<keyword evidence="2 3" id="KW-0175">Coiled coil</keyword>
<dbReference type="PANTHER" id="PTHR32347:SF27">
    <property type="entry name" value="RND EFFLUX PUMP MEMBRANE FUSION PROTEIN BARREL-SANDWICH DOMAIN-CONTAINING PROTEIN"/>
    <property type="match status" value="1"/>
</dbReference>
<dbReference type="GO" id="GO:0030313">
    <property type="term" value="C:cell envelope"/>
    <property type="evidence" value="ECO:0007669"/>
    <property type="project" value="UniProtKB-SubCell"/>
</dbReference>
<feature type="coiled-coil region" evidence="3">
    <location>
        <begin position="219"/>
        <end position="246"/>
    </location>
</feature>
<reference evidence="6" key="1">
    <citation type="journal article" date="2011" name="MBio">
        <title>Novel metabolic attributes of the genus Cyanothece, comprising a group of unicellular nitrogen-fixing Cyanobacteria.</title>
        <authorList>
            <person name="Bandyopadhyay A."/>
            <person name="Elvitigala T."/>
            <person name="Welsh E."/>
            <person name="Stockel J."/>
            <person name="Liberton M."/>
            <person name="Min H."/>
            <person name="Sherman L.A."/>
            <person name="Pakrasi H.B."/>
        </authorList>
    </citation>
    <scope>NUCLEOTIDE SEQUENCE [LARGE SCALE GENOMIC DNA]</scope>
    <source>
        <strain evidence="6">PCC 7822</strain>
    </source>
</reference>
<dbReference type="PANTHER" id="PTHR32347">
    <property type="entry name" value="EFFLUX SYSTEM COMPONENT YKNX-RELATED"/>
    <property type="match status" value="1"/>
</dbReference>
<proteinExistence type="predicted"/>
<dbReference type="eggNOG" id="COG0845">
    <property type="taxonomic scope" value="Bacteria"/>
</dbReference>
<accession>E0U775</accession>
<dbReference type="AlphaFoldDB" id="E0U775"/>
<dbReference type="RefSeq" id="WP_013320572.1">
    <property type="nucleotide sequence ID" value="NC_014501.1"/>
</dbReference>
<keyword evidence="4" id="KW-1133">Transmembrane helix</keyword>
<evidence type="ECO:0000256" key="2">
    <source>
        <dbReference type="ARBA" id="ARBA00023054"/>
    </source>
</evidence>
<feature type="transmembrane region" description="Helical" evidence="4">
    <location>
        <begin position="12"/>
        <end position="33"/>
    </location>
</feature>
<evidence type="ECO:0000256" key="4">
    <source>
        <dbReference type="SAM" id="Phobius"/>
    </source>
</evidence>
<dbReference type="Proteomes" id="UP000008206">
    <property type="component" value="Chromosome"/>
</dbReference>
<evidence type="ECO:0000313" key="5">
    <source>
        <dbReference type="EMBL" id="ADN12462.1"/>
    </source>
</evidence>
<comment type="subcellular location">
    <subcellularLocation>
        <location evidence="1">Cell envelope</location>
    </subcellularLocation>
</comment>
<dbReference type="KEGG" id="cyj:Cyan7822_0417"/>
<dbReference type="Gene3D" id="2.40.30.170">
    <property type="match status" value="1"/>
</dbReference>
<dbReference type="PRINTS" id="PR01490">
    <property type="entry name" value="RTXTOXIND"/>
</dbReference>
<dbReference type="SUPFAM" id="SSF111369">
    <property type="entry name" value="HlyD-like secretion proteins"/>
    <property type="match status" value="1"/>
</dbReference>
<evidence type="ECO:0000313" key="6">
    <source>
        <dbReference type="Proteomes" id="UP000008206"/>
    </source>
</evidence>
<dbReference type="Gene3D" id="2.40.50.100">
    <property type="match status" value="1"/>
</dbReference>
<keyword evidence="4" id="KW-0472">Membrane</keyword>
<evidence type="ECO:0000256" key="1">
    <source>
        <dbReference type="ARBA" id="ARBA00004196"/>
    </source>
</evidence>